<feature type="domain" description="Cytochrome c" evidence="7">
    <location>
        <begin position="137"/>
        <end position="220"/>
    </location>
</feature>
<dbReference type="EMBL" id="AP012342">
    <property type="protein sequence ID" value="BAM07672.1"/>
    <property type="molecule type" value="Genomic_DNA"/>
</dbReference>
<dbReference type="Pfam" id="PF00034">
    <property type="entry name" value="Cytochrom_C"/>
    <property type="match status" value="1"/>
</dbReference>
<gene>
    <name evidence="8" type="ordered locus">LFE_1997</name>
</gene>
<organism evidence="8 9">
    <name type="scientific">Leptospirillum ferrooxidans (strain C2-3)</name>
    <dbReference type="NCBI Taxonomy" id="1162668"/>
    <lineage>
        <taxon>Bacteria</taxon>
        <taxon>Pseudomonadati</taxon>
        <taxon>Nitrospirota</taxon>
        <taxon>Nitrospiria</taxon>
        <taxon>Nitrospirales</taxon>
        <taxon>Nitrospiraceae</taxon>
        <taxon>Leptospirillum</taxon>
    </lineage>
</organism>
<dbReference type="PANTHER" id="PTHR33751:SF9">
    <property type="entry name" value="CYTOCHROME C4"/>
    <property type="match status" value="1"/>
</dbReference>
<dbReference type="KEGG" id="lfc:LFE_1997"/>
<dbReference type="Gene3D" id="1.10.760.10">
    <property type="entry name" value="Cytochrome c-like domain"/>
    <property type="match status" value="4"/>
</dbReference>
<dbReference type="InterPro" id="IPR009056">
    <property type="entry name" value="Cyt_c-like_dom"/>
</dbReference>
<evidence type="ECO:0000256" key="4">
    <source>
        <dbReference type="ARBA" id="ARBA00022982"/>
    </source>
</evidence>
<dbReference type="GO" id="GO:0046872">
    <property type="term" value="F:metal ion binding"/>
    <property type="evidence" value="ECO:0007669"/>
    <property type="project" value="UniProtKB-KW"/>
</dbReference>
<keyword evidence="4" id="KW-0249">Electron transport</keyword>
<dbReference type="GO" id="GO:0020037">
    <property type="term" value="F:heme binding"/>
    <property type="evidence" value="ECO:0007669"/>
    <property type="project" value="InterPro"/>
</dbReference>
<evidence type="ECO:0000313" key="9">
    <source>
        <dbReference type="Proteomes" id="UP000007382"/>
    </source>
</evidence>
<evidence type="ECO:0000256" key="2">
    <source>
        <dbReference type="ARBA" id="ARBA00022617"/>
    </source>
</evidence>
<reference evidence="8 9" key="1">
    <citation type="journal article" date="2012" name="J. Bacteriol.">
        <title>Complete Genome Sequence of Leptospirillum ferrooxidans Strain C2-3, Isolated from a Fresh Volcanic Ash Deposit on the Island of Miyake, Japan.</title>
        <authorList>
            <person name="Fujimura R."/>
            <person name="Sato Y."/>
            <person name="Nishizawa T."/>
            <person name="Oshima K."/>
            <person name="Kim S.-W."/>
            <person name="Hattori M."/>
            <person name="Kamijo T."/>
            <person name="Ohta H."/>
        </authorList>
    </citation>
    <scope>NUCLEOTIDE SEQUENCE [LARGE SCALE GENOMIC DNA]</scope>
    <source>
        <strain evidence="8 9">C2-3</strain>
    </source>
</reference>
<keyword evidence="9" id="KW-1185">Reference proteome</keyword>
<keyword evidence="1" id="KW-0813">Transport</keyword>
<keyword evidence="2 6" id="KW-0349">Heme</keyword>
<evidence type="ECO:0000256" key="1">
    <source>
        <dbReference type="ARBA" id="ARBA00022448"/>
    </source>
</evidence>
<dbReference type="HOGENOM" id="CLU_507997_0_0_0"/>
<protein>
    <submittedName>
        <fullName evidence="8">Putative cytochrome c family protein</fullName>
    </submittedName>
</protein>
<dbReference type="AlphaFoldDB" id="I0IQX3"/>
<sequence>MVIKIVPKNRLFPVFTIVFLMLAFFYPMISRAANLTGKILAFRPLPHLGQSCVSCHGPKGEGLAGRATPEIAGLDDLYVQHELDLFAKKKRPGVMQIVAEDLSAEERKQVAQYFSKLKSIRKTPVFHHASSWGIGERLAREGRLSAGIPSCFTCHGPVGKGVAHAFPPIIGLSPGYLSTQLSLFKGGYRSGDPGNLMSSVSRKLSPEEISALAQWLSGGNDHPPVSLNHHGIYIAGTFHPPDWDGGPPGPNGDAIRYGRELFLHTRKLAPQFDKNGLNCSACHLGAGTIANAAPLWAAFVSYPVYREKNHKVVTYVERLQDCFRFSLNGKTPALSSKEIVSLEAYSKWMAEGAPVGASLSGRGFRALSPPPRPVSLENGRAVYQHSCALCHGANGQGLEQGGRLIFPPLWGAHSFNCGAGLHLVAKAASFIQHNMPLGNSGILSVQEAWDVARYIESRPHPLDPRKSVVQGH</sequence>
<dbReference type="STRING" id="1162668.LFE_1997"/>
<dbReference type="Pfam" id="PF13442">
    <property type="entry name" value="Cytochrome_CBB3"/>
    <property type="match status" value="1"/>
</dbReference>
<evidence type="ECO:0000313" key="8">
    <source>
        <dbReference type="EMBL" id="BAM07672.1"/>
    </source>
</evidence>
<feature type="domain" description="Cytochrome c" evidence="7">
    <location>
        <begin position="32"/>
        <end position="118"/>
    </location>
</feature>
<dbReference type="PANTHER" id="PTHR33751">
    <property type="entry name" value="CBB3-TYPE CYTOCHROME C OXIDASE SUBUNIT FIXP"/>
    <property type="match status" value="1"/>
</dbReference>
<evidence type="ECO:0000256" key="6">
    <source>
        <dbReference type="PROSITE-ProRule" id="PRU00433"/>
    </source>
</evidence>
<evidence type="ECO:0000256" key="3">
    <source>
        <dbReference type="ARBA" id="ARBA00022723"/>
    </source>
</evidence>
<dbReference type="PATRIC" id="fig|1162668.3.peg.2366"/>
<reference evidence="9" key="2">
    <citation type="submission" date="2012-03" db="EMBL/GenBank/DDBJ databases">
        <title>The complete genome sequence of the pioneer microbe on fresh volcanic deposit, Leptospirillum ferrooxidans strain C2-3.</title>
        <authorList>
            <person name="Fujimura R."/>
            <person name="Sato Y."/>
            <person name="Nishizawa T."/>
            <person name="Nanba K."/>
            <person name="Oshima K."/>
            <person name="Hattori M."/>
            <person name="Kamijo T."/>
            <person name="Ohta H."/>
        </authorList>
    </citation>
    <scope>NUCLEOTIDE SEQUENCE [LARGE SCALE GENOMIC DNA]</scope>
    <source>
        <strain evidence="9">C2-3</strain>
    </source>
</reference>
<keyword evidence="3 6" id="KW-0479">Metal-binding</keyword>
<dbReference type="eggNOG" id="COG2863">
    <property type="taxonomic scope" value="Bacteria"/>
</dbReference>
<proteinExistence type="predicted"/>
<dbReference type="Proteomes" id="UP000007382">
    <property type="component" value="Chromosome"/>
</dbReference>
<dbReference type="GO" id="GO:0009055">
    <property type="term" value="F:electron transfer activity"/>
    <property type="evidence" value="ECO:0007669"/>
    <property type="project" value="InterPro"/>
</dbReference>
<dbReference type="SUPFAM" id="SSF46626">
    <property type="entry name" value="Cytochrome c"/>
    <property type="match status" value="4"/>
</dbReference>
<evidence type="ECO:0000259" key="7">
    <source>
        <dbReference type="PROSITE" id="PS51007"/>
    </source>
</evidence>
<evidence type="ECO:0000256" key="5">
    <source>
        <dbReference type="ARBA" id="ARBA00023004"/>
    </source>
</evidence>
<name>I0IQX3_LEPFC</name>
<keyword evidence="5 6" id="KW-0408">Iron</keyword>
<dbReference type="eggNOG" id="COG3258">
    <property type="taxonomic scope" value="Bacteria"/>
</dbReference>
<feature type="domain" description="Cytochrome c" evidence="7">
    <location>
        <begin position="374"/>
        <end position="459"/>
    </location>
</feature>
<dbReference type="InterPro" id="IPR036909">
    <property type="entry name" value="Cyt_c-like_dom_sf"/>
</dbReference>
<dbReference type="PROSITE" id="PS51007">
    <property type="entry name" value="CYTC"/>
    <property type="match status" value="3"/>
</dbReference>
<dbReference type="InterPro" id="IPR050597">
    <property type="entry name" value="Cytochrome_c_Oxidase_Subunit"/>
</dbReference>
<accession>I0IQX3</accession>